<protein>
    <submittedName>
        <fullName evidence="2">(pine wood nematode) hypothetical protein</fullName>
    </submittedName>
</protein>
<sequence length="168" mass="19301">MEKTELAIRILLIYSILITIVIFACNFVPQISYIGINVNNNNYIYDLDGLLLTLEIITNLLSLYYILKFLFFFSFISNLKLNQPNALRLSIAVGRVAYPLLAAVLYCVNASVKSDYDTKWDPRHFSFTGAMIFEHGRGQERNKKSQHEFINHVRLISPPSCLSIKQFS</sequence>
<name>A0A1I7S556_BURXY</name>
<keyword evidence="1" id="KW-0472">Membrane</keyword>
<dbReference type="Proteomes" id="UP000095284">
    <property type="component" value="Unplaced"/>
</dbReference>
<dbReference type="WBParaSite" id="BXY_0814100.1">
    <property type="protein sequence ID" value="BXY_0814100.1"/>
    <property type="gene ID" value="BXY_0814100"/>
</dbReference>
<reference evidence="5" key="1">
    <citation type="submission" date="2016-11" db="UniProtKB">
        <authorList>
            <consortium name="WormBaseParasite"/>
        </authorList>
    </citation>
    <scope>IDENTIFICATION</scope>
</reference>
<evidence type="ECO:0000313" key="3">
    <source>
        <dbReference type="Proteomes" id="UP000095284"/>
    </source>
</evidence>
<feature type="transmembrane region" description="Helical" evidence="1">
    <location>
        <begin position="12"/>
        <end position="36"/>
    </location>
</feature>
<evidence type="ECO:0000313" key="2">
    <source>
        <dbReference type="EMBL" id="CAD5227445.1"/>
    </source>
</evidence>
<feature type="transmembrane region" description="Helical" evidence="1">
    <location>
        <begin position="56"/>
        <end position="75"/>
    </location>
</feature>
<dbReference type="Proteomes" id="UP000659654">
    <property type="component" value="Unassembled WGS sequence"/>
</dbReference>
<evidence type="ECO:0000313" key="5">
    <source>
        <dbReference type="WBParaSite" id="BXY_0814100.1"/>
    </source>
</evidence>
<dbReference type="EMBL" id="CAJFDI010000004">
    <property type="protein sequence ID" value="CAD5227445.1"/>
    <property type="molecule type" value="Genomic_DNA"/>
</dbReference>
<keyword evidence="1" id="KW-0812">Transmembrane</keyword>
<organism evidence="3 5">
    <name type="scientific">Bursaphelenchus xylophilus</name>
    <name type="common">Pinewood nematode worm</name>
    <name type="synonym">Aphelenchoides xylophilus</name>
    <dbReference type="NCBI Taxonomy" id="6326"/>
    <lineage>
        <taxon>Eukaryota</taxon>
        <taxon>Metazoa</taxon>
        <taxon>Ecdysozoa</taxon>
        <taxon>Nematoda</taxon>
        <taxon>Chromadorea</taxon>
        <taxon>Rhabditida</taxon>
        <taxon>Tylenchina</taxon>
        <taxon>Tylenchomorpha</taxon>
        <taxon>Aphelenchoidea</taxon>
        <taxon>Aphelenchoididae</taxon>
        <taxon>Bursaphelenchus</taxon>
    </lineage>
</organism>
<keyword evidence="1" id="KW-1133">Transmembrane helix</keyword>
<reference evidence="2" key="2">
    <citation type="submission" date="2020-09" db="EMBL/GenBank/DDBJ databases">
        <authorList>
            <person name="Kikuchi T."/>
        </authorList>
    </citation>
    <scope>NUCLEOTIDE SEQUENCE</scope>
    <source>
        <strain evidence="2">Ka4C1</strain>
    </source>
</reference>
<evidence type="ECO:0000256" key="1">
    <source>
        <dbReference type="SAM" id="Phobius"/>
    </source>
</evidence>
<keyword evidence="4" id="KW-1185">Reference proteome</keyword>
<dbReference type="PROSITE" id="PS51257">
    <property type="entry name" value="PROKAR_LIPOPROTEIN"/>
    <property type="match status" value="1"/>
</dbReference>
<accession>A0A1I7S556</accession>
<dbReference type="EMBL" id="CAJFCV020000004">
    <property type="protein sequence ID" value="CAG9117724.1"/>
    <property type="molecule type" value="Genomic_DNA"/>
</dbReference>
<evidence type="ECO:0000313" key="4">
    <source>
        <dbReference type="Proteomes" id="UP000659654"/>
    </source>
</evidence>
<dbReference type="AlphaFoldDB" id="A0A1I7S556"/>
<gene>
    <name evidence="2" type="ORF">BXYJ_LOCUS9953</name>
</gene>
<dbReference type="Proteomes" id="UP000582659">
    <property type="component" value="Unassembled WGS sequence"/>
</dbReference>
<proteinExistence type="predicted"/>